<evidence type="ECO:0000313" key="2">
    <source>
        <dbReference type="Proteomes" id="UP001597048"/>
    </source>
</evidence>
<name>A0ABW3KM50_9GAMM</name>
<organism evidence="1 2">
    <name type="scientific">Oceanisphaera ostreae</name>
    <dbReference type="NCBI Taxonomy" id="914151"/>
    <lineage>
        <taxon>Bacteria</taxon>
        <taxon>Pseudomonadati</taxon>
        <taxon>Pseudomonadota</taxon>
        <taxon>Gammaproteobacteria</taxon>
        <taxon>Aeromonadales</taxon>
        <taxon>Aeromonadaceae</taxon>
        <taxon>Oceanisphaera</taxon>
    </lineage>
</organism>
<dbReference type="EMBL" id="JBHTJS010000058">
    <property type="protein sequence ID" value="MFD1009383.1"/>
    <property type="molecule type" value="Genomic_DNA"/>
</dbReference>
<accession>A0ABW3KM50</accession>
<dbReference type="RefSeq" id="WP_379559408.1">
    <property type="nucleotide sequence ID" value="NZ_JBHTJS010000058.1"/>
</dbReference>
<proteinExistence type="predicted"/>
<sequence length="153" mass="17485">MLLLNGMDLVDIGRRQWKRDLVAWATRVANEFWETHAKYKNGDGGDKEYGEYGVRVRESFDYDGSVVQGKGGGNKGKSMMYDTMWKPKGNSFHMPAQKLKDAKDWELEAIMKAEDEFQIVRRCSEHLKAMQGPTQGYAQTLLVHEVSKLDHLG</sequence>
<dbReference type="Pfam" id="PF19456">
    <property type="entry name" value="MobI"/>
    <property type="match status" value="1"/>
</dbReference>
<dbReference type="Proteomes" id="UP001597048">
    <property type="component" value="Unassembled WGS sequence"/>
</dbReference>
<protein>
    <submittedName>
        <fullName evidence="1">Conjugative transfer protein MobI(A/C)</fullName>
    </submittedName>
</protein>
<keyword evidence="2" id="KW-1185">Reference proteome</keyword>
<gene>
    <name evidence="1" type="primary">mobI</name>
    <name evidence="1" type="ORF">ACFQ1C_14640</name>
</gene>
<reference evidence="2" key="1">
    <citation type="journal article" date="2019" name="Int. J. Syst. Evol. Microbiol.">
        <title>The Global Catalogue of Microorganisms (GCM) 10K type strain sequencing project: providing services to taxonomists for standard genome sequencing and annotation.</title>
        <authorList>
            <consortium name="The Broad Institute Genomics Platform"/>
            <consortium name="The Broad Institute Genome Sequencing Center for Infectious Disease"/>
            <person name="Wu L."/>
            <person name="Ma J."/>
        </authorList>
    </citation>
    <scope>NUCLEOTIDE SEQUENCE [LARGE SCALE GENOMIC DNA]</scope>
    <source>
        <strain evidence="2">CCUG 60525</strain>
    </source>
</reference>
<evidence type="ECO:0000313" key="1">
    <source>
        <dbReference type="EMBL" id="MFD1009383.1"/>
    </source>
</evidence>
<comment type="caution">
    <text evidence="1">The sequence shown here is derived from an EMBL/GenBank/DDBJ whole genome shotgun (WGS) entry which is preliminary data.</text>
</comment>
<dbReference type="InterPro" id="IPR045809">
    <property type="entry name" value="MobI"/>
</dbReference>